<name>A0AAV2LUJ7_KNICA</name>
<keyword evidence="2" id="KW-1185">Reference proteome</keyword>
<reference evidence="1 2" key="1">
    <citation type="submission" date="2024-04" db="EMBL/GenBank/DDBJ databases">
        <authorList>
            <person name="Waldvogel A.-M."/>
            <person name="Schoenle A."/>
        </authorList>
    </citation>
    <scope>NUCLEOTIDE SEQUENCE [LARGE SCALE GENOMIC DNA]</scope>
</reference>
<evidence type="ECO:0000313" key="2">
    <source>
        <dbReference type="Proteomes" id="UP001497482"/>
    </source>
</evidence>
<organism evidence="1 2">
    <name type="scientific">Knipowitschia caucasica</name>
    <name type="common">Caucasian dwarf goby</name>
    <name type="synonym">Pomatoschistus caucasicus</name>
    <dbReference type="NCBI Taxonomy" id="637954"/>
    <lineage>
        <taxon>Eukaryota</taxon>
        <taxon>Metazoa</taxon>
        <taxon>Chordata</taxon>
        <taxon>Craniata</taxon>
        <taxon>Vertebrata</taxon>
        <taxon>Euteleostomi</taxon>
        <taxon>Actinopterygii</taxon>
        <taxon>Neopterygii</taxon>
        <taxon>Teleostei</taxon>
        <taxon>Neoteleostei</taxon>
        <taxon>Acanthomorphata</taxon>
        <taxon>Gobiaria</taxon>
        <taxon>Gobiiformes</taxon>
        <taxon>Gobioidei</taxon>
        <taxon>Gobiidae</taxon>
        <taxon>Gobiinae</taxon>
        <taxon>Knipowitschia</taxon>
    </lineage>
</organism>
<proteinExistence type="predicted"/>
<sequence>MQGSHWQRKNPDHPPLVEEPVSWGRFLREPVFYGGGGGGVDSPTLMCCLSVGGAVQMTTRGSCRPSSSSLQKGRFLLTARLFP</sequence>
<dbReference type="Proteomes" id="UP001497482">
    <property type="component" value="Chromosome 4"/>
</dbReference>
<dbReference type="AlphaFoldDB" id="A0AAV2LUJ7"/>
<accession>A0AAV2LUJ7</accession>
<evidence type="ECO:0000313" key="1">
    <source>
        <dbReference type="EMBL" id="CAL1604909.1"/>
    </source>
</evidence>
<gene>
    <name evidence="1" type="ORF">KC01_LOCUS32340</name>
</gene>
<dbReference type="EMBL" id="OZ035826">
    <property type="protein sequence ID" value="CAL1604909.1"/>
    <property type="molecule type" value="Genomic_DNA"/>
</dbReference>
<protein>
    <submittedName>
        <fullName evidence="1">Uncharacterized protein</fullName>
    </submittedName>
</protein>